<comment type="caution">
    <text evidence="3">The sequence shown here is derived from an EMBL/GenBank/DDBJ whole genome shotgun (WGS) entry which is preliminary data.</text>
</comment>
<evidence type="ECO:0000259" key="2">
    <source>
        <dbReference type="PROSITE" id="PS50933"/>
    </source>
</evidence>
<keyword evidence="1" id="KW-0732">Signal</keyword>
<feature type="signal peptide" evidence="1">
    <location>
        <begin position="1"/>
        <end position="19"/>
    </location>
</feature>
<dbReference type="Proteomes" id="UP001499951">
    <property type="component" value="Unassembled WGS sequence"/>
</dbReference>
<dbReference type="InterPro" id="IPR013424">
    <property type="entry name" value="Ice-binding_C"/>
</dbReference>
<feature type="domain" description="CHRD" evidence="2">
    <location>
        <begin position="20"/>
        <end position="169"/>
    </location>
</feature>
<sequence length="195" mass="19634">MKFLYAMLTISLLAAPAAASPVWYSATLSGAAENPPNASPGTGTAMVGYDAATHMLKVKVSFSGLTGGTTASHIHCCTAAPMSGNAGVATEVPTFSGFPLGVTSGTYDEMFDLTLAASFNPAFVTAQGSVAAAEMALAAGLASGTAYLNIHTADHPTGEIRGFLTPASSNVPEPATLALIGAGLLGVWRLRRKAA</sequence>
<accession>A0ABN1E5P6</accession>
<dbReference type="Pfam" id="PF07452">
    <property type="entry name" value="CHRD"/>
    <property type="match status" value="1"/>
</dbReference>
<dbReference type="NCBIfam" id="TIGR02595">
    <property type="entry name" value="PEP_CTERM"/>
    <property type="match status" value="1"/>
</dbReference>
<proteinExistence type="predicted"/>
<evidence type="ECO:0000313" key="4">
    <source>
        <dbReference type="Proteomes" id="UP001499951"/>
    </source>
</evidence>
<evidence type="ECO:0000313" key="3">
    <source>
        <dbReference type="EMBL" id="GAA0558628.1"/>
    </source>
</evidence>
<protein>
    <submittedName>
        <fullName evidence="3">CHRD domain-containing protein</fullName>
    </submittedName>
</protein>
<keyword evidence="4" id="KW-1185">Reference proteome</keyword>
<dbReference type="Pfam" id="PF07589">
    <property type="entry name" value="PEP-CTERM"/>
    <property type="match status" value="1"/>
</dbReference>
<dbReference type="RefSeq" id="WP_166930939.1">
    <property type="nucleotide sequence ID" value="NZ_BAAADD010000001.1"/>
</dbReference>
<gene>
    <name evidence="3" type="ORF">GCM10008942_03880</name>
</gene>
<dbReference type="InterPro" id="IPR010895">
    <property type="entry name" value="CHRD"/>
</dbReference>
<reference evidence="3 4" key="1">
    <citation type="journal article" date="2019" name="Int. J. Syst. Evol. Microbiol.">
        <title>The Global Catalogue of Microorganisms (GCM) 10K type strain sequencing project: providing services to taxonomists for standard genome sequencing and annotation.</title>
        <authorList>
            <consortium name="The Broad Institute Genomics Platform"/>
            <consortium name="The Broad Institute Genome Sequencing Center for Infectious Disease"/>
            <person name="Wu L."/>
            <person name="Ma J."/>
        </authorList>
    </citation>
    <scope>NUCLEOTIDE SEQUENCE [LARGE SCALE GENOMIC DNA]</scope>
    <source>
        <strain evidence="3 4">JCM 15089</strain>
    </source>
</reference>
<dbReference type="EMBL" id="BAAADD010000001">
    <property type="protein sequence ID" value="GAA0558628.1"/>
    <property type="molecule type" value="Genomic_DNA"/>
</dbReference>
<feature type="chain" id="PRO_5045350712" evidence="1">
    <location>
        <begin position="20"/>
        <end position="195"/>
    </location>
</feature>
<dbReference type="SMART" id="SM00754">
    <property type="entry name" value="CHRD"/>
    <property type="match status" value="1"/>
</dbReference>
<organism evidence="3 4">
    <name type="scientific">Rhizomicrobium electricum</name>
    <dbReference type="NCBI Taxonomy" id="480070"/>
    <lineage>
        <taxon>Bacteria</taxon>
        <taxon>Pseudomonadati</taxon>
        <taxon>Pseudomonadota</taxon>
        <taxon>Alphaproteobacteria</taxon>
        <taxon>Micropepsales</taxon>
        <taxon>Micropepsaceae</taxon>
        <taxon>Rhizomicrobium</taxon>
    </lineage>
</organism>
<evidence type="ECO:0000256" key="1">
    <source>
        <dbReference type="SAM" id="SignalP"/>
    </source>
</evidence>
<dbReference type="PROSITE" id="PS50933">
    <property type="entry name" value="CHRD"/>
    <property type="match status" value="1"/>
</dbReference>
<name>A0ABN1E5P6_9PROT</name>